<dbReference type="AlphaFoldDB" id="A0A450VCG1"/>
<name>A0A450VCG1_9GAMM</name>
<organism evidence="3">
    <name type="scientific">Candidatus Kentrum eta</name>
    <dbReference type="NCBI Taxonomy" id="2126337"/>
    <lineage>
        <taxon>Bacteria</taxon>
        <taxon>Pseudomonadati</taxon>
        <taxon>Pseudomonadota</taxon>
        <taxon>Gammaproteobacteria</taxon>
        <taxon>Candidatus Kentrum</taxon>
    </lineage>
</organism>
<dbReference type="EMBL" id="CAADFJ010000092">
    <property type="protein sequence ID" value="VFK02483.1"/>
    <property type="molecule type" value="Genomic_DNA"/>
</dbReference>
<gene>
    <name evidence="1" type="ORF">BECKH772A_GA0070896_100948</name>
    <name evidence="2" type="ORF">BECKH772B_GA0070898_100958</name>
    <name evidence="3" type="ORF">BECKH772C_GA0070978_100928</name>
</gene>
<dbReference type="EMBL" id="CAADFG010000094">
    <property type="protein sequence ID" value="VFJ95934.1"/>
    <property type="molecule type" value="Genomic_DNA"/>
</dbReference>
<accession>A0A450VCG1</accession>
<evidence type="ECO:0000313" key="2">
    <source>
        <dbReference type="EMBL" id="VFJ96651.1"/>
    </source>
</evidence>
<reference evidence="3" key="1">
    <citation type="submission" date="2019-02" db="EMBL/GenBank/DDBJ databases">
        <authorList>
            <person name="Gruber-Vodicka R. H."/>
            <person name="Seah K. B. B."/>
        </authorList>
    </citation>
    <scope>NUCLEOTIDE SEQUENCE</scope>
    <source>
        <strain evidence="3">BECK_SA2B12</strain>
        <strain evidence="1">BECK_SA2B15</strain>
        <strain evidence="2">BECK_SA2B20</strain>
    </source>
</reference>
<protein>
    <submittedName>
        <fullName evidence="3">Uncharacterized protein</fullName>
    </submittedName>
</protein>
<evidence type="ECO:0000313" key="1">
    <source>
        <dbReference type="EMBL" id="VFJ95934.1"/>
    </source>
</evidence>
<sequence length="87" mass="9041">MLEIDIPTPVNPIFLRSILCLKAKAVRVVGEAVAQTAAKAGAVKKVEGVLPPVIPAQVVIGRPQQIGLLVEGEGMRHPGVANKNSLG</sequence>
<dbReference type="EMBL" id="CAADFI010000095">
    <property type="protein sequence ID" value="VFJ96651.1"/>
    <property type="molecule type" value="Genomic_DNA"/>
</dbReference>
<proteinExistence type="predicted"/>
<evidence type="ECO:0000313" key="3">
    <source>
        <dbReference type="EMBL" id="VFK02483.1"/>
    </source>
</evidence>